<gene>
    <name evidence="2" type="ORF">QVD17_19840</name>
</gene>
<keyword evidence="1" id="KW-0812">Transmembrane</keyword>
<evidence type="ECO:0000313" key="3">
    <source>
        <dbReference type="Proteomes" id="UP001229421"/>
    </source>
</evidence>
<reference evidence="2" key="1">
    <citation type="journal article" date="2023" name="bioRxiv">
        <title>Improved chromosome-level genome assembly for marigold (Tagetes erecta).</title>
        <authorList>
            <person name="Jiang F."/>
            <person name="Yuan L."/>
            <person name="Wang S."/>
            <person name="Wang H."/>
            <person name="Xu D."/>
            <person name="Wang A."/>
            <person name="Fan W."/>
        </authorList>
    </citation>
    <scope>NUCLEOTIDE SEQUENCE</scope>
    <source>
        <strain evidence="2">WSJ</strain>
        <tissue evidence="2">Leaf</tissue>
    </source>
</reference>
<evidence type="ECO:0000313" key="2">
    <source>
        <dbReference type="EMBL" id="KAK1424510.1"/>
    </source>
</evidence>
<accession>A0AAD8KRM9</accession>
<sequence>MVALTTMAAPTDDGCLDEDTRGDGFQLFRVYGAGAIVVLLSTIPILKCFIIFSQADVVFTFGFLNLLLHKINTHNSVFGRLYGEAIEAYTSIKHVLFSSKSDHKFTVICLCFYKIWKAIKDVVFRAITIAVVVF</sequence>
<dbReference type="AlphaFoldDB" id="A0AAD8KRM9"/>
<proteinExistence type="predicted"/>
<keyword evidence="1" id="KW-0472">Membrane</keyword>
<comment type="caution">
    <text evidence="2">The sequence shown here is derived from an EMBL/GenBank/DDBJ whole genome shotgun (WGS) entry which is preliminary data.</text>
</comment>
<keyword evidence="1" id="KW-1133">Transmembrane helix</keyword>
<organism evidence="2 3">
    <name type="scientific">Tagetes erecta</name>
    <name type="common">African marigold</name>
    <dbReference type="NCBI Taxonomy" id="13708"/>
    <lineage>
        <taxon>Eukaryota</taxon>
        <taxon>Viridiplantae</taxon>
        <taxon>Streptophyta</taxon>
        <taxon>Embryophyta</taxon>
        <taxon>Tracheophyta</taxon>
        <taxon>Spermatophyta</taxon>
        <taxon>Magnoliopsida</taxon>
        <taxon>eudicotyledons</taxon>
        <taxon>Gunneridae</taxon>
        <taxon>Pentapetalae</taxon>
        <taxon>asterids</taxon>
        <taxon>campanulids</taxon>
        <taxon>Asterales</taxon>
        <taxon>Asteraceae</taxon>
        <taxon>Asteroideae</taxon>
        <taxon>Heliantheae alliance</taxon>
        <taxon>Tageteae</taxon>
        <taxon>Tagetes</taxon>
    </lineage>
</organism>
<feature type="transmembrane region" description="Helical" evidence="1">
    <location>
        <begin position="30"/>
        <end position="52"/>
    </location>
</feature>
<dbReference type="Proteomes" id="UP001229421">
    <property type="component" value="Unassembled WGS sequence"/>
</dbReference>
<keyword evidence="3" id="KW-1185">Reference proteome</keyword>
<evidence type="ECO:0000256" key="1">
    <source>
        <dbReference type="SAM" id="Phobius"/>
    </source>
</evidence>
<protein>
    <submittedName>
        <fullName evidence="2">Uncharacterized protein</fullName>
    </submittedName>
</protein>
<dbReference type="EMBL" id="JAUHHV010000005">
    <property type="protein sequence ID" value="KAK1424510.1"/>
    <property type="molecule type" value="Genomic_DNA"/>
</dbReference>
<name>A0AAD8KRM9_TARER</name>